<organism evidence="3">
    <name type="scientific">Flavobacterium sp. WC2409</name>
    <dbReference type="NCBI Taxonomy" id="3234139"/>
    <lineage>
        <taxon>Bacteria</taxon>
        <taxon>Pseudomonadati</taxon>
        <taxon>Bacteroidota</taxon>
        <taxon>Flavobacteriia</taxon>
        <taxon>Flavobacteriales</taxon>
        <taxon>Flavobacteriaceae</taxon>
        <taxon>Flavobacterium</taxon>
    </lineage>
</organism>
<feature type="domain" description="4'-phosphopantetheinyl transferase" evidence="2">
    <location>
        <begin position="2"/>
        <end position="69"/>
    </location>
</feature>
<evidence type="ECO:0000259" key="2">
    <source>
        <dbReference type="Pfam" id="PF01648"/>
    </source>
</evidence>
<dbReference type="RefSeq" id="WP_367769925.1">
    <property type="nucleotide sequence ID" value="NZ_CP165625.1"/>
</dbReference>
<proteinExistence type="predicted"/>
<dbReference type="GO" id="GO:0008897">
    <property type="term" value="F:holo-[acyl-carrier-protein] synthase activity"/>
    <property type="evidence" value="ECO:0007669"/>
    <property type="project" value="InterPro"/>
</dbReference>
<keyword evidence="1 3" id="KW-0808">Transferase</keyword>
<evidence type="ECO:0000256" key="1">
    <source>
        <dbReference type="ARBA" id="ARBA00022679"/>
    </source>
</evidence>
<name>A0AB39W6H7_9FLAO</name>
<dbReference type="Pfam" id="PF01648">
    <property type="entry name" value="ACPS"/>
    <property type="match status" value="1"/>
</dbReference>
<evidence type="ECO:0000313" key="3">
    <source>
        <dbReference type="EMBL" id="XDU96709.1"/>
    </source>
</evidence>
<gene>
    <name evidence="3" type="ORF">AB3G34_06215</name>
</gene>
<dbReference type="AlphaFoldDB" id="A0AB39W6H7"/>
<dbReference type="EMBL" id="CP165625">
    <property type="protein sequence ID" value="XDU96709.1"/>
    <property type="molecule type" value="Genomic_DNA"/>
</dbReference>
<dbReference type="Gene3D" id="3.90.470.20">
    <property type="entry name" value="4'-phosphopantetheinyl transferase domain"/>
    <property type="match status" value="1"/>
</dbReference>
<reference evidence="3" key="1">
    <citation type="submission" date="2024-07" db="EMBL/GenBank/DDBJ databases">
        <authorList>
            <person name="Biller S.J."/>
        </authorList>
    </citation>
    <scope>NUCLEOTIDE SEQUENCE</scope>
    <source>
        <strain evidence="3">WC2409</strain>
    </source>
</reference>
<dbReference type="GO" id="GO:0000287">
    <property type="term" value="F:magnesium ion binding"/>
    <property type="evidence" value="ECO:0007669"/>
    <property type="project" value="InterPro"/>
</dbReference>
<dbReference type="SUPFAM" id="SSF56214">
    <property type="entry name" value="4'-phosphopantetheinyl transferase"/>
    <property type="match status" value="1"/>
</dbReference>
<protein>
    <submittedName>
        <fullName evidence="3">4'-phosphopantetheinyl transferase superfamily protein</fullName>
    </submittedName>
</protein>
<dbReference type="InterPro" id="IPR008278">
    <property type="entry name" value="4-PPantetheinyl_Trfase_dom"/>
</dbReference>
<accession>A0AB39W6H7</accession>
<dbReference type="InterPro" id="IPR037143">
    <property type="entry name" value="4-PPantetheinyl_Trfase_dom_sf"/>
</dbReference>
<sequence>MIGNDIVDLALAQKESNWKRPGFLQKIFTLKEQLLIHNAQNSEKMVWNLWSRKEAAYKIYNRETGIRAYIPTQLECIYENATLGRVICKGNTYYTKTQIIGDKIHTIAVAQKLFFNQIVYLEPNNQLDKINGIPFFTDEDIIKPVSISHHGRYKAIISL</sequence>